<evidence type="ECO:0000313" key="7">
    <source>
        <dbReference type="EMBL" id="MCT2558886.1"/>
    </source>
</evidence>
<protein>
    <submittedName>
        <fullName evidence="7">Sigma-70 family RNA polymerase sigma factor</fullName>
    </submittedName>
</protein>
<keyword evidence="3" id="KW-0731">Sigma factor</keyword>
<dbReference type="CDD" id="cd06171">
    <property type="entry name" value="Sigma70_r4"/>
    <property type="match status" value="1"/>
</dbReference>
<dbReference type="NCBIfam" id="TIGR02937">
    <property type="entry name" value="sigma70-ECF"/>
    <property type="match status" value="1"/>
</dbReference>
<reference evidence="7" key="1">
    <citation type="submission" date="2022-09" db="EMBL/GenBank/DDBJ databases">
        <title>The genome sequence of Tsuneonella sp. YG55.</title>
        <authorList>
            <person name="Liu Y."/>
        </authorList>
    </citation>
    <scope>NUCLEOTIDE SEQUENCE</scope>
    <source>
        <strain evidence="7">YG55</strain>
    </source>
</reference>
<dbReference type="RefSeq" id="WP_259961751.1">
    <property type="nucleotide sequence ID" value="NZ_JAOAMV010000003.1"/>
</dbReference>
<dbReference type="Pfam" id="PF08281">
    <property type="entry name" value="Sigma70_r4_2"/>
    <property type="match status" value="1"/>
</dbReference>
<evidence type="ECO:0000256" key="1">
    <source>
        <dbReference type="ARBA" id="ARBA00010641"/>
    </source>
</evidence>
<evidence type="ECO:0000256" key="3">
    <source>
        <dbReference type="ARBA" id="ARBA00023082"/>
    </source>
</evidence>
<evidence type="ECO:0000313" key="8">
    <source>
        <dbReference type="Proteomes" id="UP001142648"/>
    </source>
</evidence>
<feature type="domain" description="RNA polymerase sigma factor 70 region 4 type 2" evidence="6">
    <location>
        <begin position="128"/>
        <end position="179"/>
    </location>
</feature>
<feature type="domain" description="RNA polymerase sigma-70 region 2" evidence="5">
    <location>
        <begin position="29"/>
        <end position="95"/>
    </location>
</feature>
<evidence type="ECO:0000259" key="6">
    <source>
        <dbReference type="Pfam" id="PF08281"/>
    </source>
</evidence>
<dbReference type="InterPro" id="IPR007627">
    <property type="entry name" value="RNA_pol_sigma70_r2"/>
</dbReference>
<comment type="similarity">
    <text evidence="1">Belongs to the sigma-70 factor family. ECF subfamily.</text>
</comment>
<keyword evidence="2" id="KW-0805">Transcription regulation</keyword>
<dbReference type="Proteomes" id="UP001142648">
    <property type="component" value="Unassembled WGS sequence"/>
</dbReference>
<organism evidence="7 8">
    <name type="scientific">Tsuneonella litorea</name>
    <dbReference type="NCBI Taxonomy" id="2976475"/>
    <lineage>
        <taxon>Bacteria</taxon>
        <taxon>Pseudomonadati</taxon>
        <taxon>Pseudomonadota</taxon>
        <taxon>Alphaproteobacteria</taxon>
        <taxon>Sphingomonadales</taxon>
        <taxon>Erythrobacteraceae</taxon>
        <taxon>Tsuneonella</taxon>
    </lineage>
</organism>
<accession>A0A9X3A7X6</accession>
<dbReference type="GO" id="GO:0016987">
    <property type="term" value="F:sigma factor activity"/>
    <property type="evidence" value="ECO:0007669"/>
    <property type="project" value="UniProtKB-KW"/>
</dbReference>
<dbReference type="EMBL" id="JAOAMV010000003">
    <property type="protein sequence ID" value="MCT2558886.1"/>
    <property type="molecule type" value="Genomic_DNA"/>
</dbReference>
<evidence type="ECO:0000256" key="4">
    <source>
        <dbReference type="ARBA" id="ARBA00023163"/>
    </source>
</evidence>
<dbReference type="InterPro" id="IPR014284">
    <property type="entry name" value="RNA_pol_sigma-70_dom"/>
</dbReference>
<evidence type="ECO:0000259" key="5">
    <source>
        <dbReference type="Pfam" id="PF04542"/>
    </source>
</evidence>
<dbReference type="InterPro" id="IPR013249">
    <property type="entry name" value="RNA_pol_sigma70_r4_t2"/>
</dbReference>
<keyword evidence="4" id="KW-0804">Transcription</keyword>
<name>A0A9X3A7X6_9SPHN</name>
<proteinExistence type="inferred from homology"/>
<sequence>MSAEQARARLAAALVRLGAGDKAALEQVYRATSAKLFGICLRILGDRKEAEDTLQEVYLTLWRRADRFDPARASPITWIAVLARNRAIDRLRRKRTLGPAVPVEAAREVADETPSAEDSLIEDEGQARIHHCLETLESAQRSGIKEAFFGGFTYADLAQRAGIPLGTMKSRIRRGLARLKTCLEAGE</sequence>
<dbReference type="Gene3D" id="1.10.1740.10">
    <property type="match status" value="1"/>
</dbReference>
<dbReference type="PANTHER" id="PTHR43133">
    <property type="entry name" value="RNA POLYMERASE ECF-TYPE SIGMA FACTO"/>
    <property type="match status" value="1"/>
</dbReference>
<dbReference type="InterPro" id="IPR013324">
    <property type="entry name" value="RNA_pol_sigma_r3/r4-like"/>
</dbReference>
<dbReference type="GO" id="GO:0006352">
    <property type="term" value="P:DNA-templated transcription initiation"/>
    <property type="evidence" value="ECO:0007669"/>
    <property type="project" value="InterPro"/>
</dbReference>
<dbReference type="AlphaFoldDB" id="A0A9X3A7X6"/>
<dbReference type="InterPro" id="IPR013325">
    <property type="entry name" value="RNA_pol_sigma_r2"/>
</dbReference>
<dbReference type="SUPFAM" id="SSF88659">
    <property type="entry name" value="Sigma3 and sigma4 domains of RNA polymerase sigma factors"/>
    <property type="match status" value="1"/>
</dbReference>
<evidence type="ECO:0000256" key="2">
    <source>
        <dbReference type="ARBA" id="ARBA00023015"/>
    </source>
</evidence>
<keyword evidence="8" id="KW-1185">Reference proteome</keyword>
<dbReference type="PANTHER" id="PTHR43133:SF62">
    <property type="entry name" value="RNA POLYMERASE SIGMA FACTOR SIGZ"/>
    <property type="match status" value="1"/>
</dbReference>
<dbReference type="Gene3D" id="1.10.10.10">
    <property type="entry name" value="Winged helix-like DNA-binding domain superfamily/Winged helix DNA-binding domain"/>
    <property type="match status" value="1"/>
</dbReference>
<dbReference type="SUPFAM" id="SSF88946">
    <property type="entry name" value="Sigma2 domain of RNA polymerase sigma factors"/>
    <property type="match status" value="1"/>
</dbReference>
<dbReference type="GO" id="GO:0003677">
    <property type="term" value="F:DNA binding"/>
    <property type="evidence" value="ECO:0007669"/>
    <property type="project" value="InterPro"/>
</dbReference>
<gene>
    <name evidence="7" type="ORF">N0B51_07825</name>
</gene>
<dbReference type="InterPro" id="IPR036388">
    <property type="entry name" value="WH-like_DNA-bd_sf"/>
</dbReference>
<comment type="caution">
    <text evidence="7">The sequence shown here is derived from an EMBL/GenBank/DDBJ whole genome shotgun (WGS) entry which is preliminary data.</text>
</comment>
<dbReference type="Pfam" id="PF04542">
    <property type="entry name" value="Sigma70_r2"/>
    <property type="match status" value="1"/>
</dbReference>
<dbReference type="InterPro" id="IPR039425">
    <property type="entry name" value="RNA_pol_sigma-70-like"/>
</dbReference>